<feature type="domain" description="Deacetylase sirtuin-type" evidence="6">
    <location>
        <begin position="75"/>
        <end position="314"/>
    </location>
</feature>
<dbReference type="GO" id="GO:0070403">
    <property type="term" value="F:NAD+ binding"/>
    <property type="evidence" value="ECO:0007669"/>
    <property type="project" value="InterPro"/>
</dbReference>
<dbReference type="EMBL" id="JAGIXG020000001">
    <property type="protein sequence ID" value="KAI6785594.1"/>
    <property type="molecule type" value="Genomic_DNA"/>
</dbReference>
<feature type="region of interest" description="Disordered" evidence="5">
    <location>
        <begin position="349"/>
        <end position="415"/>
    </location>
</feature>
<dbReference type="PANTHER" id="PTHR47651">
    <property type="entry name" value="NAD-DEPENDENT HISTONE DEACETYLASE HST4"/>
    <property type="match status" value="1"/>
</dbReference>
<dbReference type="Gene3D" id="3.40.50.1220">
    <property type="entry name" value="TPP-binding domain"/>
    <property type="match status" value="2"/>
</dbReference>
<evidence type="ECO:0000256" key="3">
    <source>
        <dbReference type="ARBA" id="ARBA00023027"/>
    </source>
</evidence>
<protein>
    <submittedName>
        <fullName evidence="7">NAD-dependent protein deacetylase-like protein</fullName>
    </submittedName>
</protein>
<dbReference type="Gene3D" id="3.30.1600.10">
    <property type="entry name" value="SIR2/SIRT2 'Small Domain"/>
    <property type="match status" value="1"/>
</dbReference>
<comment type="caution">
    <text evidence="7">The sequence shown here is derived from an EMBL/GenBank/DDBJ whole genome shotgun (WGS) entry which is preliminary data.</text>
</comment>
<evidence type="ECO:0000259" key="6">
    <source>
        <dbReference type="PROSITE" id="PS50305"/>
    </source>
</evidence>
<organism evidence="7 8">
    <name type="scientific">Emericellopsis cladophorae</name>
    <dbReference type="NCBI Taxonomy" id="2686198"/>
    <lineage>
        <taxon>Eukaryota</taxon>
        <taxon>Fungi</taxon>
        <taxon>Dikarya</taxon>
        <taxon>Ascomycota</taxon>
        <taxon>Pezizomycotina</taxon>
        <taxon>Sordariomycetes</taxon>
        <taxon>Hypocreomycetidae</taxon>
        <taxon>Hypocreales</taxon>
        <taxon>Bionectriaceae</taxon>
        <taxon>Emericellopsis</taxon>
    </lineage>
</organism>
<keyword evidence="8" id="KW-1185">Reference proteome</keyword>
<evidence type="ECO:0000256" key="5">
    <source>
        <dbReference type="SAM" id="MobiDB-lite"/>
    </source>
</evidence>
<evidence type="ECO:0000313" key="7">
    <source>
        <dbReference type="EMBL" id="KAI6785594.1"/>
    </source>
</evidence>
<dbReference type="GeneID" id="75832411"/>
<dbReference type="Proteomes" id="UP001055219">
    <property type="component" value="Unassembled WGS sequence"/>
</dbReference>
<comment type="caution">
    <text evidence="4">Lacks conserved residue(s) required for the propagation of feature annotation.</text>
</comment>
<accession>A0A9P9Y9Y8</accession>
<dbReference type="InterPro" id="IPR026591">
    <property type="entry name" value="Sirtuin_cat_small_dom_sf"/>
</dbReference>
<dbReference type="PROSITE" id="PS50305">
    <property type="entry name" value="SIRTUIN"/>
    <property type="match status" value="1"/>
</dbReference>
<dbReference type="PANTHER" id="PTHR47651:SF17">
    <property type="entry name" value="DEACETYLASE SIRTUIN-TYPE DOMAIN-CONTAINING PROTEIN"/>
    <property type="match status" value="1"/>
</dbReference>
<keyword evidence="2" id="KW-0808">Transferase</keyword>
<sequence length="506" mass="54544">MSTTTASGSHTPLKRTVLPTAPKARSGPKKGRLERSSPSESEDGQSAPKKRKVGMYSKERTTEYLDLMKDDTEWTDKDDAQLERLTDALKKKKKIVVIAGAGISVSAGIPDFRSSTGLFAPAGCQQQKMKASGKHLFDASVYKSNDSTSDFHTMDLEAELFNGPEAPLCATCVDIDDLRTRFAGKRSHGIGRMRPRFVLYNEHNPDADAIGAVTEADLKARPDAVIVVGTSLKVPGTRRIVKEMCLTARGRRDGFTAFINLDSEPKHVDFKDCWDMVVRAKCDKVALHANLPLWDESAVATDSVLSPEQALQAEALCSSTDLSVAIPSSCPSSQEKLNSPIPVATISTKQTSSVLTPKPSRKLATAKPKTKPKAKKVDKPAAAKQTKLPFTKDEGNIEESSPALQSAAARNRKPLAKARPGTIAGTFKAIKTNTNDKSKAKAAIKIEPTTKPFTAHIENELESDSTAESKFDAAPTTPTGPLQPASREVVSPSSIPKGMGRLLNWP</sequence>
<dbReference type="InterPro" id="IPR029035">
    <property type="entry name" value="DHS-like_NAD/FAD-binding_dom"/>
</dbReference>
<name>A0A9P9Y9Y8_9HYPO</name>
<evidence type="ECO:0000313" key="8">
    <source>
        <dbReference type="Proteomes" id="UP001055219"/>
    </source>
</evidence>
<feature type="region of interest" description="Disordered" evidence="5">
    <location>
        <begin position="451"/>
        <end position="506"/>
    </location>
</feature>
<dbReference type="InterPro" id="IPR026590">
    <property type="entry name" value="Ssirtuin_cat_dom"/>
</dbReference>
<reference evidence="7" key="2">
    <citation type="submission" date="2022-07" db="EMBL/GenBank/DDBJ databases">
        <authorList>
            <person name="Goncalves M.F.M."/>
            <person name="Hilario S."/>
            <person name="Van De Peer Y."/>
            <person name="Esteves A.C."/>
            <person name="Alves A."/>
        </authorList>
    </citation>
    <scope>NUCLEOTIDE SEQUENCE</scope>
    <source>
        <strain evidence="7">MUM 19.33</strain>
    </source>
</reference>
<feature type="compositionally biased region" description="Polar residues" evidence="5">
    <location>
        <begin position="1"/>
        <end position="10"/>
    </location>
</feature>
<proteinExistence type="inferred from homology"/>
<dbReference type="RefSeq" id="XP_051366450.1">
    <property type="nucleotide sequence ID" value="XM_051507153.1"/>
</dbReference>
<feature type="region of interest" description="Disordered" evidence="5">
    <location>
        <begin position="1"/>
        <end position="57"/>
    </location>
</feature>
<dbReference type="Pfam" id="PF02146">
    <property type="entry name" value="SIR2"/>
    <property type="match status" value="1"/>
</dbReference>
<dbReference type="GO" id="GO:0016740">
    <property type="term" value="F:transferase activity"/>
    <property type="evidence" value="ECO:0007669"/>
    <property type="project" value="UniProtKB-KW"/>
</dbReference>
<evidence type="ECO:0000256" key="1">
    <source>
        <dbReference type="ARBA" id="ARBA00006924"/>
    </source>
</evidence>
<evidence type="ECO:0000256" key="2">
    <source>
        <dbReference type="ARBA" id="ARBA00022679"/>
    </source>
</evidence>
<comment type="similarity">
    <text evidence="1">Belongs to the sirtuin family. Class I subfamily.</text>
</comment>
<dbReference type="OrthoDB" id="2919105at2759"/>
<keyword evidence="3" id="KW-0520">NAD</keyword>
<dbReference type="InterPro" id="IPR003000">
    <property type="entry name" value="Sirtuin"/>
</dbReference>
<dbReference type="SUPFAM" id="SSF52467">
    <property type="entry name" value="DHS-like NAD/FAD-binding domain"/>
    <property type="match status" value="1"/>
</dbReference>
<reference evidence="7" key="1">
    <citation type="journal article" date="2021" name="J Fungi (Basel)">
        <title>Genomic and Metabolomic Analyses of the Marine Fungus Emericellopsis cladophorae: Insights into Saltwater Adaptability Mechanisms and Its Biosynthetic Potential.</title>
        <authorList>
            <person name="Goncalves M.F.M."/>
            <person name="Hilario S."/>
            <person name="Van de Peer Y."/>
            <person name="Esteves A.C."/>
            <person name="Alves A."/>
        </authorList>
    </citation>
    <scope>NUCLEOTIDE SEQUENCE</scope>
    <source>
        <strain evidence="7">MUM 19.33</strain>
    </source>
</reference>
<dbReference type="AlphaFoldDB" id="A0A9P9Y9Y8"/>
<evidence type="ECO:0000256" key="4">
    <source>
        <dbReference type="PROSITE-ProRule" id="PRU00236"/>
    </source>
</evidence>
<gene>
    <name evidence="7" type="ORF">J7T54_005928</name>
</gene>